<name>A0A0B6RW41_BURPL</name>
<evidence type="ECO:0000313" key="4">
    <source>
        <dbReference type="Proteomes" id="UP000031838"/>
    </source>
</evidence>
<organism evidence="3 4">
    <name type="scientific">Burkholderia plantarii</name>
    <dbReference type="NCBI Taxonomy" id="41899"/>
    <lineage>
        <taxon>Bacteria</taxon>
        <taxon>Pseudomonadati</taxon>
        <taxon>Pseudomonadota</taxon>
        <taxon>Betaproteobacteria</taxon>
        <taxon>Burkholderiales</taxon>
        <taxon>Burkholderiaceae</taxon>
        <taxon>Burkholderia</taxon>
    </lineage>
</organism>
<dbReference type="EMBL" id="CP002580">
    <property type="protein sequence ID" value="AJK47628.1"/>
    <property type="molecule type" value="Genomic_DNA"/>
</dbReference>
<gene>
    <name evidence="3" type="ORF">BGL_1c31530</name>
</gene>
<keyword evidence="1" id="KW-0472">Membrane</keyword>
<feature type="domain" description="Lipocalin-like" evidence="2">
    <location>
        <begin position="57"/>
        <end position="190"/>
    </location>
</feature>
<reference evidence="3 4" key="2">
    <citation type="journal article" date="2016" name="Appl. Microbiol. Biotechnol.">
        <title>Mutations improving production and secretion of extracellular lipase by Burkholderia glumae PG1.</title>
        <authorList>
            <person name="Knapp A."/>
            <person name="Voget S."/>
            <person name="Gao R."/>
            <person name="Zaburannyi N."/>
            <person name="Krysciak D."/>
            <person name="Breuer M."/>
            <person name="Hauer B."/>
            <person name="Streit W.R."/>
            <person name="Muller R."/>
            <person name="Daniel R."/>
            <person name="Jaeger K.E."/>
        </authorList>
    </citation>
    <scope>NUCLEOTIDE SEQUENCE [LARGE SCALE GENOMIC DNA]</scope>
    <source>
        <strain evidence="3 4">PG1</strain>
    </source>
</reference>
<evidence type="ECO:0000256" key="1">
    <source>
        <dbReference type="SAM" id="Phobius"/>
    </source>
</evidence>
<keyword evidence="1" id="KW-1133">Transmembrane helix</keyword>
<keyword evidence="1" id="KW-0812">Transmembrane</keyword>
<sequence length="193" mass="20481">MALETRGGQPKGEPAGAPGGYRITRRAVWLLPAVAAGVMALAVGARAAGQPPVSLQGSWTLAGAYEIAADGTRTTNFGEHPEGLLMVDQDGRYSLQIFRPNRPRFASGDKTRGTPDEYREAALGSSTHTGHVAVDPASGKLVFKIETASYPNWEGAQQVRDYTYKDGVLTYSVPASASGNGTVAYSVWRRLPS</sequence>
<dbReference type="KEGG" id="bgp:BGL_1c31530"/>
<dbReference type="InterPro" id="IPR024311">
    <property type="entry name" value="Lipocalin-like"/>
</dbReference>
<evidence type="ECO:0000259" key="2">
    <source>
        <dbReference type="Pfam" id="PF13924"/>
    </source>
</evidence>
<keyword evidence="4" id="KW-1185">Reference proteome</keyword>
<dbReference type="HOGENOM" id="CLU_109259_0_0_4"/>
<accession>A0A0B6RW41</accession>
<feature type="transmembrane region" description="Helical" evidence="1">
    <location>
        <begin position="27"/>
        <end position="48"/>
    </location>
</feature>
<dbReference type="Proteomes" id="UP000031838">
    <property type="component" value="Chromosome 1"/>
</dbReference>
<protein>
    <recommendedName>
        <fullName evidence="2">Lipocalin-like domain-containing protein</fullName>
    </recommendedName>
</protein>
<dbReference type="Pfam" id="PF13924">
    <property type="entry name" value="Lipocalin_5"/>
    <property type="match status" value="1"/>
</dbReference>
<reference evidence="4" key="1">
    <citation type="submission" date="2011-03" db="EMBL/GenBank/DDBJ databases">
        <authorList>
            <person name="Voget S."/>
            <person name="Streit W.R."/>
            <person name="Jaeger K.E."/>
            <person name="Daniel R."/>
        </authorList>
    </citation>
    <scope>NUCLEOTIDE SEQUENCE [LARGE SCALE GENOMIC DNA]</scope>
    <source>
        <strain evidence="4">PG1</strain>
    </source>
</reference>
<dbReference type="AlphaFoldDB" id="A0A0B6RW41"/>
<proteinExistence type="predicted"/>
<evidence type="ECO:0000313" key="3">
    <source>
        <dbReference type="EMBL" id="AJK47628.1"/>
    </source>
</evidence>